<gene>
    <name evidence="2" type="ORF">AMAG_20203</name>
</gene>
<feature type="compositionally biased region" description="Low complexity" evidence="1">
    <location>
        <begin position="143"/>
        <end position="181"/>
    </location>
</feature>
<feature type="compositionally biased region" description="Low complexity" evidence="1">
    <location>
        <begin position="118"/>
        <end position="135"/>
    </location>
</feature>
<dbReference type="Proteomes" id="UP000054350">
    <property type="component" value="Unassembled WGS sequence"/>
</dbReference>
<dbReference type="EMBL" id="GG745368">
    <property type="protein sequence ID" value="KNE70891.1"/>
    <property type="molecule type" value="Genomic_DNA"/>
</dbReference>
<sequence length="286" mass="30337">MPTASPLPVDAVVAAPSVPAVEDAVKEVKDEVPTAASFPVDAVEAARSLSAAEDAVDMEPLEQMPIDQEQDHDHNQDQDQDQGQGRDKDDDDDDSGVESDGEASGTEQDGRHTPPSSPSFTPLSLPTSPQLLPATWDHESVGAAAARASSWSPEPAESWPSSAASTPTSSPARASSTTAPPFMCIMTMSPPRSPLSEFLDDKENIPPGSWPPALLPTVLLPSAHITVLDQSALPSPRSEEPLETLRDAWALRTERKEQDEDVEDHAIVGQLFSGVARAHLAGDVIH</sequence>
<reference evidence="2 3" key="1">
    <citation type="submission" date="2009-11" db="EMBL/GenBank/DDBJ databases">
        <title>Annotation of Allomyces macrogynus ATCC 38327.</title>
        <authorList>
            <consortium name="The Broad Institute Genome Sequencing Platform"/>
            <person name="Russ C."/>
            <person name="Cuomo C."/>
            <person name="Burger G."/>
            <person name="Gray M.W."/>
            <person name="Holland P.W.H."/>
            <person name="King N."/>
            <person name="Lang F.B.F."/>
            <person name="Roger A.J."/>
            <person name="Ruiz-Trillo I."/>
            <person name="Young S.K."/>
            <person name="Zeng Q."/>
            <person name="Gargeya S."/>
            <person name="Fitzgerald M."/>
            <person name="Haas B."/>
            <person name="Abouelleil A."/>
            <person name="Alvarado L."/>
            <person name="Arachchi H.M."/>
            <person name="Berlin A."/>
            <person name="Chapman S.B."/>
            <person name="Gearin G."/>
            <person name="Goldberg J."/>
            <person name="Griggs A."/>
            <person name="Gujja S."/>
            <person name="Hansen M."/>
            <person name="Heiman D."/>
            <person name="Howarth C."/>
            <person name="Larimer J."/>
            <person name="Lui A."/>
            <person name="MacDonald P.J.P."/>
            <person name="McCowen C."/>
            <person name="Montmayeur A."/>
            <person name="Murphy C."/>
            <person name="Neiman D."/>
            <person name="Pearson M."/>
            <person name="Priest M."/>
            <person name="Roberts A."/>
            <person name="Saif S."/>
            <person name="Shea T."/>
            <person name="Sisk P."/>
            <person name="Stolte C."/>
            <person name="Sykes S."/>
            <person name="Wortman J."/>
            <person name="Nusbaum C."/>
            <person name="Birren B."/>
        </authorList>
    </citation>
    <scope>NUCLEOTIDE SEQUENCE [LARGE SCALE GENOMIC DNA]</scope>
    <source>
        <strain evidence="2 3">ATCC 38327</strain>
    </source>
</reference>
<name>A0A0L0T859_ALLM3</name>
<dbReference type="AlphaFoldDB" id="A0A0L0T859"/>
<accession>A0A0L0T859</accession>
<keyword evidence="3" id="KW-1185">Reference proteome</keyword>
<feature type="compositionally biased region" description="Acidic residues" evidence="1">
    <location>
        <begin position="89"/>
        <end position="101"/>
    </location>
</feature>
<organism evidence="2 3">
    <name type="scientific">Allomyces macrogynus (strain ATCC 38327)</name>
    <name type="common">Allomyces javanicus var. macrogynus</name>
    <dbReference type="NCBI Taxonomy" id="578462"/>
    <lineage>
        <taxon>Eukaryota</taxon>
        <taxon>Fungi</taxon>
        <taxon>Fungi incertae sedis</taxon>
        <taxon>Blastocladiomycota</taxon>
        <taxon>Blastocladiomycetes</taxon>
        <taxon>Blastocladiales</taxon>
        <taxon>Blastocladiaceae</taxon>
        <taxon>Allomyces</taxon>
    </lineage>
</organism>
<feature type="region of interest" description="Disordered" evidence="1">
    <location>
        <begin position="50"/>
        <end position="188"/>
    </location>
</feature>
<reference evidence="3" key="2">
    <citation type="submission" date="2009-11" db="EMBL/GenBank/DDBJ databases">
        <title>The Genome Sequence of Allomyces macrogynus strain ATCC 38327.</title>
        <authorList>
            <consortium name="The Broad Institute Genome Sequencing Platform"/>
            <person name="Russ C."/>
            <person name="Cuomo C."/>
            <person name="Shea T."/>
            <person name="Young S.K."/>
            <person name="Zeng Q."/>
            <person name="Koehrsen M."/>
            <person name="Haas B."/>
            <person name="Borodovsky M."/>
            <person name="Guigo R."/>
            <person name="Alvarado L."/>
            <person name="Berlin A."/>
            <person name="Borenstein D."/>
            <person name="Chen Z."/>
            <person name="Engels R."/>
            <person name="Freedman E."/>
            <person name="Gellesch M."/>
            <person name="Goldberg J."/>
            <person name="Griggs A."/>
            <person name="Gujja S."/>
            <person name="Heiman D."/>
            <person name="Hepburn T."/>
            <person name="Howarth C."/>
            <person name="Jen D."/>
            <person name="Larson L."/>
            <person name="Lewis B."/>
            <person name="Mehta T."/>
            <person name="Park D."/>
            <person name="Pearson M."/>
            <person name="Roberts A."/>
            <person name="Saif S."/>
            <person name="Shenoy N."/>
            <person name="Sisk P."/>
            <person name="Stolte C."/>
            <person name="Sykes S."/>
            <person name="Walk T."/>
            <person name="White J."/>
            <person name="Yandava C."/>
            <person name="Burger G."/>
            <person name="Gray M.W."/>
            <person name="Holland P.W.H."/>
            <person name="King N."/>
            <person name="Lang F.B.F."/>
            <person name="Roger A.J."/>
            <person name="Ruiz-Trillo I."/>
            <person name="Lander E."/>
            <person name="Nusbaum C."/>
        </authorList>
    </citation>
    <scope>NUCLEOTIDE SEQUENCE [LARGE SCALE GENOMIC DNA]</scope>
    <source>
        <strain evidence="3">ATCC 38327</strain>
    </source>
</reference>
<evidence type="ECO:0000313" key="2">
    <source>
        <dbReference type="EMBL" id="KNE70891.1"/>
    </source>
</evidence>
<evidence type="ECO:0000256" key="1">
    <source>
        <dbReference type="SAM" id="MobiDB-lite"/>
    </source>
</evidence>
<dbReference type="VEuPathDB" id="FungiDB:AMAG_20203"/>
<protein>
    <submittedName>
        <fullName evidence="2">Uncharacterized protein</fullName>
    </submittedName>
</protein>
<proteinExistence type="predicted"/>
<evidence type="ECO:0000313" key="3">
    <source>
        <dbReference type="Proteomes" id="UP000054350"/>
    </source>
</evidence>